<name>A0A939KDP2_9BURK</name>
<dbReference type="RefSeq" id="WP_207575304.1">
    <property type="nucleotide sequence ID" value="NZ_JAFNME010000015.1"/>
</dbReference>
<organism evidence="3 4">
    <name type="scientific">Comamonas denitrificans</name>
    <dbReference type="NCBI Taxonomy" id="117506"/>
    <lineage>
        <taxon>Bacteria</taxon>
        <taxon>Pseudomonadati</taxon>
        <taxon>Pseudomonadota</taxon>
        <taxon>Betaproteobacteria</taxon>
        <taxon>Burkholderiales</taxon>
        <taxon>Comamonadaceae</taxon>
        <taxon>Comamonas</taxon>
    </lineage>
</organism>
<evidence type="ECO:0000256" key="1">
    <source>
        <dbReference type="SAM" id="MobiDB-lite"/>
    </source>
</evidence>
<proteinExistence type="predicted"/>
<comment type="caution">
    <text evidence="3">The sequence shown here is derived from an EMBL/GenBank/DDBJ whole genome shotgun (WGS) entry which is preliminary data.</text>
</comment>
<feature type="region of interest" description="Disordered" evidence="1">
    <location>
        <begin position="180"/>
        <end position="225"/>
    </location>
</feature>
<dbReference type="InterPro" id="IPR010657">
    <property type="entry name" value="ImpA_N"/>
</dbReference>
<reference evidence="3" key="1">
    <citation type="submission" date="2021-03" db="EMBL/GenBank/DDBJ databases">
        <title>Comamonas denitrificans.</title>
        <authorList>
            <person name="Finster K."/>
        </authorList>
    </citation>
    <scope>NUCLEOTIDE SEQUENCE</scope>
    <source>
        <strain evidence="3">MM2021_4</strain>
    </source>
</reference>
<evidence type="ECO:0000313" key="3">
    <source>
        <dbReference type="EMBL" id="MBO1249841.1"/>
    </source>
</evidence>
<dbReference type="AlphaFoldDB" id="A0A939KDP2"/>
<keyword evidence="4" id="KW-1185">Reference proteome</keyword>
<dbReference type="EMBL" id="JAFNME010000015">
    <property type="protein sequence ID" value="MBO1249841.1"/>
    <property type="molecule type" value="Genomic_DNA"/>
</dbReference>
<sequence length="533" mass="57849">MSCPDEALGAFPITDANPVGTDPRESAAFALAQAEIDKLTNIHTPSSVEWEKLAQACATVLRDEGKDFNAAVWLLCAWTQTRGLLGLATGIHVVRELLEHFWPSMTPPPSRLRARRNRAAWMLEWLEAKLEDSFTPLTQEQLHSVLEDWDAIDAFWREHDDDGPAFFRLRRRLAQLPVEASAEPAPELPPPTPAMAASAPPMDTPAVDAPSSPNSALATGTPRPQLPLLSPAPAIGAVDSDEAIENAVTGTLATLSPLVEFCLESRTGLPLLFRLTRQMAWLTLEQPPPAQGHSMTTRLPPPPDSEVETLARLQSVGEPLDIVRFCERRLVAYPFWLDLNRVSHAALGRLGESAANAAASLAGEVRQLLARLPVLVELSFANGQPFADGATRSWLQGLNPVASSSTTTAADTIQTVIDQAQQSAANGQLKEALTHLQASLPTAGNGRDRFRLRKAQYELLDRFAPSPQLQVALAGLLRQAQEQRLAHWEPALVQPLLESALGYPSSDATTAWAEQLAALDLSAYWYLCSSKSG</sequence>
<evidence type="ECO:0000313" key="4">
    <source>
        <dbReference type="Proteomes" id="UP000664731"/>
    </source>
</evidence>
<dbReference type="InterPro" id="IPR017739">
    <property type="entry name" value="T6SS-assoc_VCA0119"/>
</dbReference>
<dbReference type="PANTHER" id="PTHR37024">
    <property type="entry name" value="TYPE VI SECRETION SYSTEM DUF2094 AND IMPA-RELATED DOMAIN PROTEIN"/>
    <property type="match status" value="1"/>
</dbReference>
<dbReference type="Proteomes" id="UP000664731">
    <property type="component" value="Unassembled WGS sequence"/>
</dbReference>
<dbReference type="Pfam" id="PF06812">
    <property type="entry name" value="ImpA_N"/>
    <property type="match status" value="1"/>
</dbReference>
<gene>
    <name evidence="3" type="primary">tssA</name>
    <name evidence="3" type="ORF">J1777_08410</name>
</gene>
<evidence type="ECO:0000259" key="2">
    <source>
        <dbReference type="Pfam" id="PF06812"/>
    </source>
</evidence>
<dbReference type="NCBIfam" id="TIGR03362">
    <property type="entry name" value="VI_chp_7"/>
    <property type="match status" value="1"/>
</dbReference>
<dbReference type="PANTHER" id="PTHR37024:SF3">
    <property type="entry name" value="TYPE VI SECRETION SYSTEM PROTEIN TSSA"/>
    <property type="match status" value="1"/>
</dbReference>
<accession>A0A939KDP2</accession>
<dbReference type="Pfam" id="PF16989">
    <property type="entry name" value="T6SS_VasJ"/>
    <property type="match status" value="1"/>
</dbReference>
<feature type="domain" description="ImpA N-terminal" evidence="2">
    <location>
        <begin position="12"/>
        <end position="123"/>
    </location>
</feature>
<feature type="compositionally biased region" description="Low complexity" evidence="1">
    <location>
        <begin position="194"/>
        <end position="206"/>
    </location>
</feature>
<protein>
    <submittedName>
        <fullName evidence="3">Type VI secretion system protein TssA</fullName>
    </submittedName>
</protein>